<evidence type="ECO:0000256" key="1">
    <source>
        <dbReference type="ARBA" id="ARBA00001933"/>
    </source>
</evidence>
<sequence>NFNGEELTKLICKLIDIDQDWVPRSPTSTLYVRPTMIGIEPSLGVMASANVLLFVMLGPVGPYYRTGFEPVSLLADPSFVRAWPGGTGHTKMGANYAPTLYVGIKAAKENCQQVLWLYGEEELITEVGAMNVFLLWTNEHGGK</sequence>
<dbReference type="RefSeq" id="XP_014680196.1">
    <property type="nucleotide sequence ID" value="XM_014824710.1"/>
</dbReference>
<keyword evidence="6" id="KW-0028">Amino-acid biosynthesis</keyword>
<organism evidence="7 8">
    <name type="scientific">Priapulus caudatus</name>
    <name type="common">Priapulid worm</name>
    <dbReference type="NCBI Taxonomy" id="37621"/>
    <lineage>
        <taxon>Eukaryota</taxon>
        <taxon>Metazoa</taxon>
        <taxon>Ecdysozoa</taxon>
        <taxon>Scalidophora</taxon>
        <taxon>Priapulida</taxon>
        <taxon>Priapulimorpha</taxon>
        <taxon>Priapulimorphida</taxon>
        <taxon>Priapulidae</taxon>
        <taxon>Priapulus</taxon>
    </lineage>
</organism>
<dbReference type="InterPro" id="IPR036038">
    <property type="entry name" value="Aminotransferase-like"/>
</dbReference>
<dbReference type="PANTHER" id="PTHR11825">
    <property type="entry name" value="SUBGROUP IIII AMINOTRANSFERASE"/>
    <property type="match status" value="1"/>
</dbReference>
<evidence type="ECO:0000313" key="7">
    <source>
        <dbReference type="Proteomes" id="UP000695022"/>
    </source>
</evidence>
<accession>A0ABM1F6X5</accession>
<dbReference type="Proteomes" id="UP000695022">
    <property type="component" value="Unplaced"/>
</dbReference>
<keyword evidence="3" id="KW-0032">Aminotransferase</keyword>
<evidence type="ECO:0000256" key="6">
    <source>
        <dbReference type="ARBA" id="ARBA00023304"/>
    </source>
</evidence>
<dbReference type="Gene3D" id="3.20.10.10">
    <property type="entry name" value="D-amino Acid Aminotransferase, subunit A, domain 2"/>
    <property type="match status" value="1"/>
</dbReference>
<keyword evidence="4" id="KW-0808">Transferase</keyword>
<keyword evidence="7" id="KW-1185">Reference proteome</keyword>
<evidence type="ECO:0000313" key="8">
    <source>
        <dbReference type="RefSeq" id="XP_014680196.1"/>
    </source>
</evidence>
<feature type="non-terminal residue" evidence="8">
    <location>
        <position position="143"/>
    </location>
</feature>
<reference evidence="8" key="1">
    <citation type="submission" date="2025-08" db="UniProtKB">
        <authorList>
            <consortium name="RefSeq"/>
        </authorList>
    </citation>
    <scope>IDENTIFICATION</scope>
</reference>
<dbReference type="PANTHER" id="PTHR11825:SF44">
    <property type="entry name" value="BRANCHED-CHAIN-AMINO-ACID AMINOTRANSFERASE"/>
    <property type="match status" value="1"/>
</dbReference>
<evidence type="ECO:0000256" key="2">
    <source>
        <dbReference type="ARBA" id="ARBA00009320"/>
    </source>
</evidence>
<dbReference type="InterPro" id="IPR043131">
    <property type="entry name" value="BCAT-like_N"/>
</dbReference>
<evidence type="ECO:0000256" key="4">
    <source>
        <dbReference type="ARBA" id="ARBA00022679"/>
    </source>
</evidence>
<keyword evidence="6" id="KW-0100">Branched-chain amino acid biosynthesis</keyword>
<dbReference type="InterPro" id="IPR043132">
    <property type="entry name" value="BCAT-like_C"/>
</dbReference>
<proteinExistence type="inferred from homology"/>
<keyword evidence="5" id="KW-0663">Pyridoxal phosphate</keyword>
<name>A0ABM1F6X5_PRICU</name>
<dbReference type="InterPro" id="IPR005786">
    <property type="entry name" value="B_amino_transII"/>
</dbReference>
<protein>
    <submittedName>
        <fullName evidence="8">Branched-chain-amino-acid aminotransferase, cytosolic-like</fullName>
    </submittedName>
</protein>
<comment type="similarity">
    <text evidence="2">Belongs to the class-IV pyridoxal-phosphate-dependent aminotransferase family.</text>
</comment>
<comment type="cofactor">
    <cofactor evidence="1">
        <name>pyridoxal 5'-phosphate</name>
        <dbReference type="ChEBI" id="CHEBI:597326"/>
    </cofactor>
</comment>
<evidence type="ECO:0000256" key="5">
    <source>
        <dbReference type="ARBA" id="ARBA00022898"/>
    </source>
</evidence>
<dbReference type="SUPFAM" id="SSF56752">
    <property type="entry name" value="D-aminoacid aminotransferase-like PLP-dependent enzymes"/>
    <property type="match status" value="1"/>
</dbReference>
<dbReference type="Gene3D" id="3.30.470.10">
    <property type="match status" value="1"/>
</dbReference>
<feature type="non-terminal residue" evidence="8">
    <location>
        <position position="1"/>
    </location>
</feature>
<evidence type="ECO:0000256" key="3">
    <source>
        <dbReference type="ARBA" id="ARBA00022576"/>
    </source>
</evidence>
<dbReference type="GeneID" id="106820167"/>
<gene>
    <name evidence="8" type="primary">LOC106820167</name>
</gene>